<reference evidence="1" key="1">
    <citation type="submission" date="2021-01" db="EMBL/GenBank/DDBJ databases">
        <title>Modified the classification status of verrucomicrobia.</title>
        <authorList>
            <person name="Feng X."/>
        </authorList>
    </citation>
    <scope>NUCLEOTIDE SEQUENCE</scope>
    <source>
        <strain evidence="1">KCTC 22201</strain>
    </source>
</reference>
<keyword evidence="2" id="KW-1185">Reference proteome</keyword>
<dbReference type="EMBL" id="JAENII010000003">
    <property type="protein sequence ID" value="MBK1826549.1"/>
    <property type="molecule type" value="Genomic_DNA"/>
</dbReference>
<evidence type="ECO:0000313" key="1">
    <source>
        <dbReference type="EMBL" id="MBK1826549.1"/>
    </source>
</evidence>
<comment type="caution">
    <text evidence="1">The sequence shown here is derived from an EMBL/GenBank/DDBJ whole genome shotgun (WGS) entry which is preliminary data.</text>
</comment>
<gene>
    <name evidence="1" type="ORF">JIN81_05935</name>
</gene>
<protein>
    <submittedName>
        <fullName evidence="1">Uncharacterized protein</fullName>
    </submittedName>
</protein>
<accession>A0A934VDR8</accession>
<name>A0A934VDR8_9BACT</name>
<organism evidence="1 2">
    <name type="scientific">Haloferula rosea</name>
    <dbReference type="NCBI Taxonomy" id="490093"/>
    <lineage>
        <taxon>Bacteria</taxon>
        <taxon>Pseudomonadati</taxon>
        <taxon>Verrucomicrobiota</taxon>
        <taxon>Verrucomicrobiia</taxon>
        <taxon>Verrucomicrobiales</taxon>
        <taxon>Verrucomicrobiaceae</taxon>
        <taxon>Haloferula</taxon>
    </lineage>
</organism>
<dbReference type="AlphaFoldDB" id="A0A934VDR8"/>
<evidence type="ECO:0000313" key="2">
    <source>
        <dbReference type="Proteomes" id="UP000658278"/>
    </source>
</evidence>
<sequence>MNVQRVANTRIFARRLDVSHQAIAYQMEFSAAEDLAMILPIPVIPGSREDAVKFINLEDYSTFFDDLDSAFPRPKSLGRGAPAAGSIVPSETLKVQSVGSFEASFVPSSADFRRLDKRFRIEPETWNKIPDYSDYGFAVFKLKRGDHEVHPMALRFPSRHPDKLFFPTVHIHDGEVHAKEEFDHEIYCQVDRPGMFAMTKWEESPGIAKTSCKVDKSQNLLKADAHLHRRRLKGMLDNKDIILGTA</sequence>
<dbReference type="Proteomes" id="UP000658278">
    <property type="component" value="Unassembled WGS sequence"/>
</dbReference>
<proteinExistence type="predicted"/>